<comment type="caution">
    <text evidence="2">The sequence shown here is derived from an EMBL/GenBank/DDBJ whole genome shotgun (WGS) entry which is preliminary data.</text>
</comment>
<dbReference type="AlphaFoldDB" id="A0A8S4Q499"/>
<organism evidence="2 3">
    <name type="scientific">Owenia fusiformis</name>
    <name type="common">Polychaete worm</name>
    <dbReference type="NCBI Taxonomy" id="6347"/>
    <lineage>
        <taxon>Eukaryota</taxon>
        <taxon>Metazoa</taxon>
        <taxon>Spiralia</taxon>
        <taxon>Lophotrochozoa</taxon>
        <taxon>Annelida</taxon>
        <taxon>Polychaeta</taxon>
        <taxon>Sedentaria</taxon>
        <taxon>Canalipalpata</taxon>
        <taxon>Sabellida</taxon>
        <taxon>Oweniida</taxon>
        <taxon>Oweniidae</taxon>
        <taxon>Owenia</taxon>
    </lineage>
</organism>
<dbReference type="Pfam" id="PF22589">
    <property type="entry name" value="SPMIP1"/>
    <property type="match status" value="1"/>
</dbReference>
<dbReference type="PANTHER" id="PTHR35826">
    <property type="entry name" value="PROTEIN ATP6V1FNB-LIKE"/>
    <property type="match status" value="1"/>
</dbReference>
<accession>A0A8S4Q499</accession>
<reference evidence="2" key="1">
    <citation type="submission" date="2022-03" db="EMBL/GenBank/DDBJ databases">
        <authorList>
            <person name="Martin C."/>
        </authorList>
    </citation>
    <scope>NUCLEOTIDE SEQUENCE</scope>
</reference>
<feature type="domain" description="Sperm microtubule inner protein 1 C-terminal" evidence="1">
    <location>
        <begin position="106"/>
        <end position="201"/>
    </location>
</feature>
<dbReference type="InterPro" id="IPR054323">
    <property type="entry name" value="SPMIP1_C"/>
</dbReference>
<evidence type="ECO:0000259" key="1">
    <source>
        <dbReference type="Pfam" id="PF22589"/>
    </source>
</evidence>
<name>A0A8S4Q499_OWEFU</name>
<dbReference type="PANTHER" id="PTHR35826:SF2">
    <property type="entry name" value="PROTEIN ATP6V1FNB"/>
    <property type="match status" value="1"/>
</dbReference>
<dbReference type="OrthoDB" id="410807at2759"/>
<protein>
    <recommendedName>
        <fullName evidence="1">Sperm microtubule inner protein 1 C-terminal domain-containing protein</fullName>
    </recommendedName>
</protein>
<evidence type="ECO:0000313" key="2">
    <source>
        <dbReference type="EMBL" id="CAH1801070.1"/>
    </source>
</evidence>
<proteinExistence type="predicted"/>
<dbReference type="EMBL" id="CAIIXF020000012">
    <property type="protein sequence ID" value="CAH1801070.1"/>
    <property type="molecule type" value="Genomic_DNA"/>
</dbReference>
<keyword evidence="3" id="KW-1185">Reference proteome</keyword>
<gene>
    <name evidence="2" type="ORF">OFUS_LOCUS24892</name>
</gene>
<evidence type="ECO:0000313" key="3">
    <source>
        <dbReference type="Proteomes" id="UP000749559"/>
    </source>
</evidence>
<sequence>MSRTAYLQDTHLVRFIEESYRRERDARLNWYKDRFGDEGIPATAKVDIVLDMETPQTSKRFQVMKKKIENSTKPFDENITVDKRLTEGKREPRSFGRKKANFNKVKTIQLEYNEDAPLNDMKPVSAETKKLLYDGLSKEGKGTHQYLQSRYKKYGPDEKYDFPTVSSYEYGWGLGGNNDFNHRPTHGRQGIVQSTFYTRNNNG</sequence>
<dbReference type="Proteomes" id="UP000749559">
    <property type="component" value="Unassembled WGS sequence"/>
</dbReference>